<reference evidence="1 2" key="1">
    <citation type="submission" date="2016-06" db="EMBL/GenBank/DDBJ databases">
        <title>Acetobacter pasteurianus NBRC 3188 whole genome sequencing project.</title>
        <authorList>
            <person name="Matsutani M."/>
            <person name="Shiwa Y."/>
            <person name="Okamoto-Kainuma A."/>
            <person name="Ishikawa M."/>
            <person name="Koizumi Y."/>
            <person name="Yoshikawa H."/>
            <person name="Yakushi T."/>
            <person name="Matsushita K."/>
        </authorList>
    </citation>
    <scope>NUCLEOTIDE SEQUENCE [LARGE SCALE GENOMIC DNA]</scope>
    <source>
        <strain evidence="1 2">NBRC 3188</strain>
    </source>
</reference>
<dbReference type="Proteomes" id="UP000287300">
    <property type="component" value="Unassembled WGS sequence"/>
</dbReference>
<protein>
    <submittedName>
        <fullName evidence="1">Uncharacterized protein</fullName>
    </submittedName>
</protein>
<gene>
    <name evidence="1" type="ORF">NBRC3188_3333</name>
</gene>
<name>A0A401WZA2_ACEPA</name>
<sequence length="56" mass="6166">MQLGLVGLAERAVRSGLAQFKESDIEVIQQLCGRHKNLLWMTVDAALRIAIGGQPY</sequence>
<evidence type="ECO:0000313" key="1">
    <source>
        <dbReference type="EMBL" id="GCD54636.1"/>
    </source>
</evidence>
<organism evidence="1 2">
    <name type="scientific">Acetobacter pasteurianus NBRC 3188</name>
    <dbReference type="NCBI Taxonomy" id="1226663"/>
    <lineage>
        <taxon>Bacteria</taxon>
        <taxon>Pseudomonadati</taxon>
        <taxon>Pseudomonadota</taxon>
        <taxon>Alphaproteobacteria</taxon>
        <taxon>Acetobacterales</taxon>
        <taxon>Acetobacteraceae</taxon>
        <taxon>Acetobacter</taxon>
    </lineage>
</organism>
<dbReference type="AlphaFoldDB" id="A0A401WZA2"/>
<evidence type="ECO:0000313" key="2">
    <source>
        <dbReference type="Proteomes" id="UP000287300"/>
    </source>
</evidence>
<dbReference type="EMBL" id="BDES01000151">
    <property type="protein sequence ID" value="GCD54636.1"/>
    <property type="molecule type" value="Genomic_DNA"/>
</dbReference>
<comment type="caution">
    <text evidence="1">The sequence shown here is derived from an EMBL/GenBank/DDBJ whole genome shotgun (WGS) entry which is preliminary data.</text>
</comment>
<accession>A0A401WZA2</accession>
<proteinExistence type="predicted"/>